<dbReference type="Gene3D" id="2.60.120.10">
    <property type="entry name" value="Jelly Rolls"/>
    <property type="match status" value="1"/>
</dbReference>
<comment type="caution">
    <text evidence="1">The sequence shown here is derived from an EMBL/GenBank/DDBJ whole genome shotgun (WGS) entry which is preliminary data.</text>
</comment>
<dbReference type="InterPro" id="IPR018490">
    <property type="entry name" value="cNMP-bd_dom_sf"/>
</dbReference>
<evidence type="ECO:0000313" key="1">
    <source>
        <dbReference type="EMBL" id="MER2999334.1"/>
    </source>
</evidence>
<reference evidence="1 2" key="1">
    <citation type="submission" date="2024-06" db="EMBL/GenBank/DDBJ databases">
        <title>Pontibacter populi HYL7-15.</title>
        <authorList>
            <person name="Kim M.K."/>
        </authorList>
    </citation>
    <scope>NUCLEOTIDE SEQUENCE [LARGE SCALE GENOMIC DNA]</scope>
    <source>
        <strain evidence="1 2">HYL7-15</strain>
    </source>
</reference>
<dbReference type="EMBL" id="JBEOKT010000022">
    <property type="protein sequence ID" value="MER2999334.1"/>
    <property type="molecule type" value="Genomic_DNA"/>
</dbReference>
<proteinExistence type="predicted"/>
<keyword evidence="2" id="KW-1185">Reference proteome</keyword>
<protein>
    <recommendedName>
        <fullName evidence="3">Cyclic nucleotide-binding domain-containing protein</fullName>
    </recommendedName>
</protein>
<dbReference type="Proteomes" id="UP001476807">
    <property type="component" value="Unassembled WGS sequence"/>
</dbReference>
<accession>A0ABV1RY48</accession>
<evidence type="ECO:0000313" key="2">
    <source>
        <dbReference type="Proteomes" id="UP001476807"/>
    </source>
</evidence>
<sequence length="116" mass="13098">MRENHLQFIKVNPEDRAYILGLLTTLHPVSNDLQEEFYKHAIAIQLEEGQHLLCLGGKCNCMYFITEGALMAYSVHKPKQITTYISVENEFISSLSGLYGEQPSREAIVAVEPTLV</sequence>
<name>A0ABV1RY48_9BACT</name>
<dbReference type="RefSeq" id="WP_350414072.1">
    <property type="nucleotide sequence ID" value="NZ_JBEOKT010000022.1"/>
</dbReference>
<dbReference type="InterPro" id="IPR014710">
    <property type="entry name" value="RmlC-like_jellyroll"/>
</dbReference>
<dbReference type="SUPFAM" id="SSF51206">
    <property type="entry name" value="cAMP-binding domain-like"/>
    <property type="match status" value="1"/>
</dbReference>
<evidence type="ECO:0008006" key="3">
    <source>
        <dbReference type="Google" id="ProtNLM"/>
    </source>
</evidence>
<organism evidence="1 2">
    <name type="scientific">Pontibacter populi</name>
    <dbReference type="NCBI Taxonomy" id="890055"/>
    <lineage>
        <taxon>Bacteria</taxon>
        <taxon>Pseudomonadati</taxon>
        <taxon>Bacteroidota</taxon>
        <taxon>Cytophagia</taxon>
        <taxon>Cytophagales</taxon>
        <taxon>Hymenobacteraceae</taxon>
        <taxon>Pontibacter</taxon>
    </lineage>
</organism>
<gene>
    <name evidence="1" type="ORF">ABS362_17410</name>
</gene>